<dbReference type="Pfam" id="PF20416">
    <property type="entry name" value="UTP20"/>
    <property type="match status" value="1"/>
</dbReference>
<evidence type="ECO:0000259" key="1">
    <source>
        <dbReference type="Pfam" id="PF20416"/>
    </source>
</evidence>
<keyword evidence="3" id="KW-1185">Reference proteome</keyword>
<dbReference type="InterPro" id="IPR046523">
    <property type="entry name" value="UTP20_dom"/>
</dbReference>
<dbReference type="Proteomes" id="UP000485058">
    <property type="component" value="Unassembled WGS sequence"/>
</dbReference>
<gene>
    <name evidence="2" type="ORF">HaLaN_32863</name>
</gene>
<reference evidence="2 3" key="1">
    <citation type="submission" date="2020-02" db="EMBL/GenBank/DDBJ databases">
        <title>Draft genome sequence of Haematococcus lacustris strain NIES-144.</title>
        <authorList>
            <person name="Morimoto D."/>
            <person name="Nakagawa S."/>
            <person name="Yoshida T."/>
            <person name="Sawayama S."/>
        </authorList>
    </citation>
    <scope>NUCLEOTIDE SEQUENCE [LARGE SCALE GENOMIC DNA]</scope>
    <source>
        <strain evidence="2 3">NIES-144</strain>
    </source>
</reference>
<evidence type="ECO:0000313" key="2">
    <source>
        <dbReference type="EMBL" id="GFH33482.1"/>
    </source>
</evidence>
<feature type="domain" description="U3 small nucleolar RNA-associated protein 20" evidence="1">
    <location>
        <begin position="16"/>
        <end position="79"/>
    </location>
</feature>
<feature type="non-terminal residue" evidence="2">
    <location>
        <position position="82"/>
    </location>
</feature>
<dbReference type="GO" id="GO:0030686">
    <property type="term" value="C:90S preribosome"/>
    <property type="evidence" value="ECO:0007669"/>
    <property type="project" value="TreeGrafter"/>
</dbReference>
<protein>
    <recommendedName>
        <fullName evidence="1">U3 small nucleolar RNA-associated protein 20 domain-containing protein</fullName>
    </recommendedName>
</protein>
<evidence type="ECO:0000313" key="3">
    <source>
        <dbReference type="Proteomes" id="UP000485058"/>
    </source>
</evidence>
<dbReference type="PANTHER" id="PTHR17695:SF11">
    <property type="entry name" value="SMALL SUBUNIT PROCESSOME COMPONENT 20 HOMOLOG"/>
    <property type="match status" value="1"/>
</dbReference>
<proteinExistence type="predicted"/>
<sequence>APAGELGPDEEDGEGEGTLDDALELCLPILENELFGEVAAAKEVAQFANNYKEAKKVRAYESYMLLAVSITFSTHMEPLLLL</sequence>
<dbReference type="PANTHER" id="PTHR17695">
    <property type="entry name" value="SMALL SUBUNIT PROCESSOME COMPONENT 20 HOMOLOG"/>
    <property type="match status" value="1"/>
</dbReference>
<organism evidence="2 3">
    <name type="scientific">Haematococcus lacustris</name>
    <name type="common">Green alga</name>
    <name type="synonym">Haematococcus pluvialis</name>
    <dbReference type="NCBI Taxonomy" id="44745"/>
    <lineage>
        <taxon>Eukaryota</taxon>
        <taxon>Viridiplantae</taxon>
        <taxon>Chlorophyta</taxon>
        <taxon>core chlorophytes</taxon>
        <taxon>Chlorophyceae</taxon>
        <taxon>CS clade</taxon>
        <taxon>Chlamydomonadales</taxon>
        <taxon>Haematococcaceae</taxon>
        <taxon>Haematococcus</taxon>
    </lineage>
</organism>
<dbReference type="EMBL" id="BLLF01008680">
    <property type="protein sequence ID" value="GFH33482.1"/>
    <property type="molecule type" value="Genomic_DNA"/>
</dbReference>
<comment type="caution">
    <text evidence="2">The sequence shown here is derived from an EMBL/GenBank/DDBJ whole genome shotgun (WGS) entry which is preliminary data.</text>
</comment>
<dbReference type="GO" id="GO:0032040">
    <property type="term" value="C:small-subunit processome"/>
    <property type="evidence" value="ECO:0007669"/>
    <property type="project" value="TreeGrafter"/>
</dbReference>
<feature type="non-terminal residue" evidence="2">
    <location>
        <position position="1"/>
    </location>
</feature>
<dbReference type="AlphaFoldDB" id="A0A6A0AL05"/>
<name>A0A6A0AL05_HAELA</name>
<accession>A0A6A0AL05</accession>
<dbReference type="InterPro" id="IPR052575">
    <property type="entry name" value="SSU_processome_comp_20"/>
</dbReference>